<dbReference type="OrthoDB" id="9802717at2"/>
<reference evidence="9 10" key="1">
    <citation type="submission" date="2019-03" db="EMBL/GenBank/DDBJ databases">
        <title>Whole genome sequence of a novel Rubrobacter taiwanensis strain, isolated from Yellowstone National Park.</title>
        <authorList>
            <person name="Freed S."/>
            <person name="Ramaley R.F."/>
            <person name="Kyndt J.A."/>
        </authorList>
    </citation>
    <scope>NUCLEOTIDE SEQUENCE [LARGE SCALE GENOMIC DNA]</scope>
    <source>
        <strain evidence="9 10">Yellowstone</strain>
    </source>
</reference>
<evidence type="ECO:0000313" key="9">
    <source>
        <dbReference type="EMBL" id="TCJ13700.1"/>
    </source>
</evidence>
<dbReference type="InterPro" id="IPR020082">
    <property type="entry name" value="S-Ado-L-homoCys_hydrolase_CS"/>
</dbReference>
<keyword evidence="2 6" id="KW-0554">One-carbon metabolism</keyword>
<organism evidence="9 10">
    <name type="scientific">Rubrobacter taiwanensis</name>
    <dbReference type="NCBI Taxonomy" id="185139"/>
    <lineage>
        <taxon>Bacteria</taxon>
        <taxon>Bacillati</taxon>
        <taxon>Actinomycetota</taxon>
        <taxon>Rubrobacteria</taxon>
        <taxon>Rubrobacterales</taxon>
        <taxon>Rubrobacteraceae</taxon>
        <taxon>Rubrobacter</taxon>
    </lineage>
</organism>
<dbReference type="GO" id="GO:0004013">
    <property type="term" value="F:adenosylhomocysteinase activity"/>
    <property type="evidence" value="ECO:0007669"/>
    <property type="project" value="UniProtKB-UniRule"/>
</dbReference>
<dbReference type="SUPFAM" id="SSF52283">
    <property type="entry name" value="Formate/glycerate dehydrogenase catalytic domain-like"/>
    <property type="match status" value="1"/>
</dbReference>
<feature type="binding site" evidence="5">
    <location>
        <begin position="217"/>
        <end position="222"/>
    </location>
    <ligand>
        <name>NAD(+)</name>
        <dbReference type="ChEBI" id="CHEBI:57540"/>
    </ligand>
</feature>
<comment type="catalytic activity">
    <reaction evidence="6">
        <text>S-adenosyl-L-homocysteine + H2O = L-homocysteine + adenosine</text>
        <dbReference type="Rhea" id="RHEA:21708"/>
        <dbReference type="ChEBI" id="CHEBI:15377"/>
        <dbReference type="ChEBI" id="CHEBI:16335"/>
        <dbReference type="ChEBI" id="CHEBI:57856"/>
        <dbReference type="ChEBI" id="CHEBI:58199"/>
        <dbReference type="EC" id="3.13.2.1"/>
    </reaction>
</comment>
<evidence type="ECO:0000256" key="4">
    <source>
        <dbReference type="NCBIfam" id="TIGR00936"/>
    </source>
</evidence>
<evidence type="ECO:0000256" key="7">
    <source>
        <dbReference type="RuleBase" id="RU004166"/>
    </source>
</evidence>
<dbReference type="Gene3D" id="3.40.50.1480">
    <property type="entry name" value="Adenosylhomocysteinase-like"/>
    <property type="match status" value="1"/>
</dbReference>
<dbReference type="SMART" id="SM00996">
    <property type="entry name" value="AdoHcyase"/>
    <property type="match status" value="1"/>
</dbReference>
<dbReference type="GO" id="GO:0006730">
    <property type="term" value="P:one-carbon metabolic process"/>
    <property type="evidence" value="ECO:0007669"/>
    <property type="project" value="UniProtKB-UniRule"/>
</dbReference>
<dbReference type="EMBL" id="SKBU01000038">
    <property type="protein sequence ID" value="TCJ13700.1"/>
    <property type="molecule type" value="Genomic_DNA"/>
</dbReference>
<accession>A0A4R1B9U3</accession>
<name>A0A4R1B9U3_9ACTN</name>
<dbReference type="Gene3D" id="3.40.50.720">
    <property type="entry name" value="NAD(P)-binding Rossmann-like Domain"/>
    <property type="match status" value="1"/>
</dbReference>
<dbReference type="CDD" id="cd00401">
    <property type="entry name" value="SAHH"/>
    <property type="match status" value="1"/>
</dbReference>
<dbReference type="EC" id="3.13.2.1" evidence="4 6"/>
<keyword evidence="10" id="KW-1185">Reference proteome</keyword>
<feature type="binding site" evidence="5">
    <location>
        <begin position="152"/>
        <end position="154"/>
    </location>
    <ligand>
        <name>NAD(+)</name>
        <dbReference type="ChEBI" id="CHEBI:57540"/>
    </ligand>
</feature>
<feature type="domain" description="S-adenosyl-L-homocysteine hydrolase NAD binding" evidence="8">
    <location>
        <begin position="186"/>
        <end position="347"/>
    </location>
</feature>
<sequence length="417" mass="45654">MIGDSIVKDPSLAPEGHRKIDWVEQHAPVLNRIFAERLSDGALRGRRIAMTIHLEAKTAYLALLFRRAGAEVTVSGSNPLSTQDDVCAALAERGVRVYATHDPSEEEFERYLHLTLETGPEILVDDGAELVTRLVRHHPDLLGGVRGASEETTTGILKLRAMTREGVLSFPVLGANDARMKHLFDNRYGTGHSTIASVMSNTNLFLSGKAVVVMGFGWVGRGLAKYAAGMGARVIVCEPDPVKLLEAHAEGYEAMNSLEAASEGDVFLTGTGNLKVLTRRHFERMKSGAILANAGHYDHEVDVAALGEMARKIREVRRNVTEYELEDGRKLHVLARGRLVNIAAADGHPVEIMDLTFAVQALCAHYIATRAGELEPGLQPIPPEIDETVARAKLASLGVEPEELTQEQIDYLNSWRY</sequence>
<proteinExistence type="inferred from homology"/>
<protein>
    <recommendedName>
        <fullName evidence="4 6">Adenosylhomocysteinase</fullName>
        <ecNumber evidence="4 6">3.13.2.1</ecNumber>
    </recommendedName>
</protein>
<dbReference type="GO" id="GO:0005829">
    <property type="term" value="C:cytosol"/>
    <property type="evidence" value="ECO:0007669"/>
    <property type="project" value="TreeGrafter"/>
</dbReference>
<evidence type="ECO:0000313" key="10">
    <source>
        <dbReference type="Proteomes" id="UP000295244"/>
    </source>
</evidence>
<dbReference type="PIRSF" id="PIRSF001109">
    <property type="entry name" value="Ad_hcy_hydrolase"/>
    <property type="match status" value="1"/>
</dbReference>
<dbReference type="PANTHER" id="PTHR23420">
    <property type="entry name" value="ADENOSYLHOMOCYSTEINASE"/>
    <property type="match status" value="1"/>
</dbReference>
<dbReference type="PANTHER" id="PTHR23420:SF0">
    <property type="entry name" value="ADENOSYLHOMOCYSTEINASE"/>
    <property type="match status" value="1"/>
</dbReference>
<dbReference type="NCBIfam" id="TIGR00936">
    <property type="entry name" value="ahcY"/>
    <property type="match status" value="1"/>
</dbReference>
<dbReference type="UniPathway" id="UPA00314">
    <property type="reaction ID" value="UER00076"/>
</dbReference>
<dbReference type="NCBIfam" id="NF004005">
    <property type="entry name" value="PRK05476.2-3"/>
    <property type="match status" value="1"/>
</dbReference>
<dbReference type="InterPro" id="IPR042172">
    <property type="entry name" value="Adenosylhomocyst_ase-like_sf"/>
</dbReference>
<feature type="binding site" evidence="5">
    <location>
        <begin position="294"/>
        <end position="296"/>
    </location>
    <ligand>
        <name>NAD(+)</name>
        <dbReference type="ChEBI" id="CHEBI:57540"/>
    </ligand>
</feature>
<evidence type="ECO:0000256" key="3">
    <source>
        <dbReference type="ARBA" id="ARBA00023027"/>
    </source>
</evidence>
<keyword evidence="6 9" id="KW-0378">Hydrolase</keyword>
<comment type="cofactor">
    <cofactor evidence="5 6">
        <name>NAD(+)</name>
        <dbReference type="ChEBI" id="CHEBI:57540"/>
    </cofactor>
    <text evidence="5 6">Binds 1 NAD(+) per subunit.</text>
</comment>
<comment type="caution">
    <text evidence="9">The sequence shown here is derived from an EMBL/GenBank/DDBJ whole genome shotgun (WGS) entry which is preliminary data.</text>
</comment>
<keyword evidence="3 5" id="KW-0520">NAD</keyword>
<evidence type="ECO:0000256" key="2">
    <source>
        <dbReference type="ARBA" id="ARBA00022563"/>
    </source>
</evidence>
<dbReference type="AlphaFoldDB" id="A0A4R1B9U3"/>
<comment type="similarity">
    <text evidence="1 7">Belongs to the adenosylhomocysteinase family.</text>
</comment>
<dbReference type="Proteomes" id="UP000295244">
    <property type="component" value="Unassembled WGS sequence"/>
</dbReference>
<feature type="binding site" evidence="5">
    <location>
        <position position="341"/>
    </location>
    <ligand>
        <name>NAD(+)</name>
        <dbReference type="ChEBI" id="CHEBI:57540"/>
    </ligand>
</feature>
<dbReference type="GO" id="GO:0033353">
    <property type="term" value="P:S-adenosylmethionine cycle"/>
    <property type="evidence" value="ECO:0007669"/>
    <property type="project" value="TreeGrafter"/>
</dbReference>
<dbReference type="Pfam" id="PF00670">
    <property type="entry name" value="AdoHcyase_NAD"/>
    <property type="match status" value="1"/>
</dbReference>
<dbReference type="InterPro" id="IPR036291">
    <property type="entry name" value="NAD(P)-bd_dom_sf"/>
</dbReference>
<comment type="pathway">
    <text evidence="6">Amino-acid biosynthesis; L-homocysteine biosynthesis; L-homocysteine from S-adenosyl-L-homocysteine: step 1/1.</text>
</comment>
<feature type="binding site" evidence="5">
    <location>
        <position position="348"/>
    </location>
    <ligand>
        <name>NAD(+)</name>
        <dbReference type="ChEBI" id="CHEBI:57540"/>
    </ligand>
</feature>
<feature type="binding site" evidence="5">
    <location>
        <position position="238"/>
    </location>
    <ligand>
        <name>NAD(+)</name>
        <dbReference type="ChEBI" id="CHEBI:57540"/>
    </ligand>
</feature>
<dbReference type="InterPro" id="IPR000043">
    <property type="entry name" value="Adenosylhomocysteinase-like"/>
</dbReference>
<dbReference type="PROSITE" id="PS00739">
    <property type="entry name" value="ADOHCYASE_2"/>
    <property type="match status" value="1"/>
</dbReference>
<dbReference type="InterPro" id="IPR015878">
    <property type="entry name" value="Ado_hCys_hydrolase_NAD-bd"/>
</dbReference>
<evidence type="ECO:0000256" key="5">
    <source>
        <dbReference type="PIRSR" id="PIRSR001109-2"/>
    </source>
</evidence>
<evidence type="ECO:0000259" key="8">
    <source>
        <dbReference type="SMART" id="SM00997"/>
    </source>
</evidence>
<dbReference type="RefSeq" id="WP_132692868.1">
    <property type="nucleotide sequence ID" value="NZ_SKBU01000038.1"/>
</dbReference>
<evidence type="ECO:0000256" key="1">
    <source>
        <dbReference type="ARBA" id="ARBA00007122"/>
    </source>
</evidence>
<dbReference type="SUPFAM" id="SSF51735">
    <property type="entry name" value="NAD(P)-binding Rossmann-fold domains"/>
    <property type="match status" value="1"/>
</dbReference>
<dbReference type="Pfam" id="PF05221">
    <property type="entry name" value="AdoHcyase"/>
    <property type="match status" value="2"/>
</dbReference>
<dbReference type="SMART" id="SM00997">
    <property type="entry name" value="AdoHcyase_NAD"/>
    <property type="match status" value="1"/>
</dbReference>
<gene>
    <name evidence="9" type="ORF">E0L93_14915</name>
</gene>
<evidence type="ECO:0000256" key="6">
    <source>
        <dbReference type="RuleBase" id="RU000548"/>
    </source>
</evidence>